<protein>
    <recommendedName>
        <fullName evidence="11">Polygalacturonase</fullName>
    </recommendedName>
</protein>
<dbReference type="GO" id="GO:0005975">
    <property type="term" value="P:carbohydrate metabolic process"/>
    <property type="evidence" value="ECO:0007669"/>
    <property type="project" value="InterPro"/>
</dbReference>
<evidence type="ECO:0000256" key="3">
    <source>
        <dbReference type="ARBA" id="ARBA00022512"/>
    </source>
</evidence>
<evidence type="ECO:0000313" key="10">
    <source>
        <dbReference type="Proteomes" id="UP000594263"/>
    </source>
</evidence>
<dbReference type="AlphaFoldDB" id="A0A7N0V2M1"/>
<evidence type="ECO:0008006" key="11">
    <source>
        <dbReference type="Google" id="ProtNLM"/>
    </source>
</evidence>
<comment type="similarity">
    <text evidence="2 8">Belongs to the glycosyl hydrolase 28 family.</text>
</comment>
<comment type="subcellular location">
    <subcellularLocation>
        <location evidence="1">Secreted</location>
        <location evidence="1">Cell wall</location>
    </subcellularLocation>
</comment>
<dbReference type="InterPro" id="IPR011050">
    <property type="entry name" value="Pectin_lyase_fold/virulence"/>
</dbReference>
<evidence type="ECO:0000256" key="1">
    <source>
        <dbReference type="ARBA" id="ARBA00004191"/>
    </source>
</evidence>
<keyword evidence="7" id="KW-0961">Cell wall biogenesis/degradation</keyword>
<reference evidence="9" key="1">
    <citation type="submission" date="2021-01" db="UniProtKB">
        <authorList>
            <consortium name="EnsemblPlants"/>
        </authorList>
    </citation>
    <scope>IDENTIFICATION</scope>
</reference>
<dbReference type="PANTHER" id="PTHR31375">
    <property type="match status" value="1"/>
</dbReference>
<evidence type="ECO:0000256" key="6">
    <source>
        <dbReference type="ARBA" id="ARBA00023295"/>
    </source>
</evidence>
<evidence type="ECO:0000313" key="9">
    <source>
        <dbReference type="EnsemblPlants" id="Kaladp0095s0349.1.v1.1"/>
    </source>
</evidence>
<dbReference type="EnsemblPlants" id="Kaladp0095s0349.1.v1.1">
    <property type="protein sequence ID" value="Kaladp0095s0349.1.v1.1"/>
    <property type="gene ID" value="Kaladp0095s0349.v1.1"/>
</dbReference>
<dbReference type="SUPFAM" id="SSF51126">
    <property type="entry name" value="Pectin lyase-like"/>
    <property type="match status" value="1"/>
</dbReference>
<dbReference type="GO" id="GO:0004650">
    <property type="term" value="F:polygalacturonase activity"/>
    <property type="evidence" value="ECO:0007669"/>
    <property type="project" value="InterPro"/>
</dbReference>
<dbReference type="InterPro" id="IPR012334">
    <property type="entry name" value="Pectin_lyas_fold"/>
</dbReference>
<keyword evidence="4" id="KW-0964">Secreted</keyword>
<keyword evidence="10" id="KW-1185">Reference proteome</keyword>
<evidence type="ECO:0000256" key="2">
    <source>
        <dbReference type="ARBA" id="ARBA00008834"/>
    </source>
</evidence>
<dbReference type="GO" id="GO:0071555">
    <property type="term" value="P:cell wall organization"/>
    <property type="evidence" value="ECO:0007669"/>
    <property type="project" value="UniProtKB-KW"/>
</dbReference>
<keyword evidence="3" id="KW-0134">Cell wall</keyword>
<proteinExistence type="inferred from homology"/>
<name>A0A7N0V2M1_KALFE</name>
<keyword evidence="5 8" id="KW-0378">Hydrolase</keyword>
<dbReference type="OMA" id="RIFIRNC"/>
<organism evidence="9 10">
    <name type="scientific">Kalanchoe fedtschenkoi</name>
    <name type="common">Lavender scallops</name>
    <name type="synonym">South American air plant</name>
    <dbReference type="NCBI Taxonomy" id="63787"/>
    <lineage>
        <taxon>Eukaryota</taxon>
        <taxon>Viridiplantae</taxon>
        <taxon>Streptophyta</taxon>
        <taxon>Embryophyta</taxon>
        <taxon>Tracheophyta</taxon>
        <taxon>Spermatophyta</taxon>
        <taxon>Magnoliopsida</taxon>
        <taxon>eudicotyledons</taxon>
        <taxon>Gunneridae</taxon>
        <taxon>Pentapetalae</taxon>
        <taxon>Saxifragales</taxon>
        <taxon>Crassulaceae</taxon>
        <taxon>Kalanchoe</taxon>
    </lineage>
</organism>
<dbReference type="Proteomes" id="UP000594263">
    <property type="component" value="Unplaced"/>
</dbReference>
<accession>A0A7N0V2M1</accession>
<evidence type="ECO:0000256" key="7">
    <source>
        <dbReference type="ARBA" id="ARBA00023316"/>
    </source>
</evidence>
<keyword evidence="6 8" id="KW-0326">Glycosidase</keyword>
<dbReference type="Gene3D" id="2.160.20.10">
    <property type="entry name" value="Single-stranded right-handed beta-helix, Pectin lyase-like"/>
    <property type="match status" value="1"/>
</dbReference>
<evidence type="ECO:0000256" key="4">
    <source>
        <dbReference type="ARBA" id="ARBA00022525"/>
    </source>
</evidence>
<evidence type="ECO:0000256" key="8">
    <source>
        <dbReference type="RuleBase" id="RU361169"/>
    </source>
</evidence>
<dbReference type="Pfam" id="PF00295">
    <property type="entry name" value="Glyco_hydro_28"/>
    <property type="match status" value="1"/>
</dbReference>
<dbReference type="InterPro" id="IPR000743">
    <property type="entry name" value="Glyco_hydro_28"/>
</dbReference>
<dbReference type="Gramene" id="Kaladp0095s0349.1.v1.1">
    <property type="protein sequence ID" value="Kaladp0095s0349.1.v1.1"/>
    <property type="gene ID" value="Kaladp0095s0349.v1.1"/>
</dbReference>
<sequence length="162" mass="18133">MIIRGIRSINPRAHHLNVEHCSNMTFENLYLNTPARSSDTDGISARNSSFVKISNSVIATGGDCISLDDGSTDFDISNITCGPGRGISIGSSGKYLDPASWLPVRDIRVKKILFRDTFSGIHIMTYPKRIENQVHNVYFEDIVMKNVKNPIVNDQEYNTKVR</sequence>
<evidence type="ECO:0000256" key="5">
    <source>
        <dbReference type="ARBA" id="ARBA00022801"/>
    </source>
</evidence>